<reference evidence="7 8" key="1">
    <citation type="journal article" date="2020" name="IScience">
        <title>Genome Sequencing of the Endangered Kingdonia uniflora (Circaeasteraceae, Ranunculales) Reveals Potential Mechanisms of Evolutionary Specialization.</title>
        <authorList>
            <person name="Sun Y."/>
            <person name="Deng T."/>
            <person name="Zhang A."/>
            <person name="Moore M.J."/>
            <person name="Landis J.B."/>
            <person name="Lin N."/>
            <person name="Zhang H."/>
            <person name="Zhang X."/>
            <person name="Huang J."/>
            <person name="Zhang X."/>
            <person name="Sun H."/>
            <person name="Wang H."/>
        </authorList>
    </citation>
    <scope>NUCLEOTIDE SEQUENCE [LARGE SCALE GENOMIC DNA]</scope>
    <source>
        <strain evidence="7">TB1705</strain>
        <tissue evidence="7">Leaf</tissue>
    </source>
</reference>
<gene>
    <name evidence="7" type="ORF">GIB67_011451</name>
</gene>
<protein>
    <recommendedName>
        <fullName evidence="9">Subtilisin-like protease</fullName>
    </recommendedName>
</protein>
<dbReference type="AlphaFoldDB" id="A0A7J7NLQ8"/>
<dbReference type="Gene3D" id="3.50.30.30">
    <property type="match status" value="1"/>
</dbReference>
<evidence type="ECO:0008006" key="9">
    <source>
        <dbReference type="Google" id="ProtNLM"/>
    </source>
</evidence>
<comment type="caution">
    <text evidence="7">The sequence shown here is derived from an EMBL/GenBank/DDBJ whole genome shotgun (WGS) entry which is preliminary data.</text>
</comment>
<dbReference type="InterPro" id="IPR045051">
    <property type="entry name" value="SBT"/>
</dbReference>
<comment type="similarity">
    <text evidence="1 3">Belongs to the peptidase S8 family.</text>
</comment>
<evidence type="ECO:0000313" key="8">
    <source>
        <dbReference type="Proteomes" id="UP000541444"/>
    </source>
</evidence>
<name>A0A7J7NLQ8_9MAGN</name>
<accession>A0A7J7NLQ8</accession>
<dbReference type="InterPro" id="IPR041469">
    <property type="entry name" value="Subtilisin-like_FN3"/>
</dbReference>
<dbReference type="GO" id="GO:0006508">
    <property type="term" value="P:proteolysis"/>
    <property type="evidence" value="ECO:0007669"/>
    <property type="project" value="InterPro"/>
</dbReference>
<evidence type="ECO:0000256" key="2">
    <source>
        <dbReference type="ARBA" id="ARBA00022729"/>
    </source>
</evidence>
<sequence length="511" mass="55426">ALLLFILINSASQKLIGARYFNKGVLAQDPNISFVYNLPRDETGHESPTMSIAARNYVRALADDVDIISMSMSFRGALPYEDLIFIASFTAMEKGVLVSFSVGNRGSNLMTVAGNPWSLTTGVNTIDRQLAGTLTLDNGKTIIGWSLFLGRTLLNASLVYNETLTGCNSPTLLSEYANNAIVVCSEGPRMSNQISTVIESTVTGVIFISTDEREEYLINYAKLTIVPKATIKFRQTFVGRGAKRAPQIPEYSFQRPSQNYRGVLKPDVVAPGSQVLAAWSPKVAIGRVGRNNLFLSSNYNILSGTLMACPHASGVAALLKGAHADWSRTTIRSTMMTTTNPLDNTNNLILDVEISRPVSGLDMEAGQIDPNKALNPGLIYDADVQNYVNYICSLNFTRKQFLTIARSSSYNCLNPSSHLNYPTFIASFSEISPTTQEFKRTVTNVGDGSFTYSVELTQPSGAIVSTGAMKLGRDAIVLTQTAKSRSIGFLSQSFNDGKSEETTTIKAAGNP</sequence>
<evidence type="ECO:0000313" key="7">
    <source>
        <dbReference type="EMBL" id="KAF6168066.1"/>
    </source>
</evidence>
<dbReference type="PROSITE" id="PS51892">
    <property type="entry name" value="SUBTILASE"/>
    <property type="match status" value="1"/>
</dbReference>
<organism evidence="7 8">
    <name type="scientific">Kingdonia uniflora</name>
    <dbReference type="NCBI Taxonomy" id="39325"/>
    <lineage>
        <taxon>Eukaryota</taxon>
        <taxon>Viridiplantae</taxon>
        <taxon>Streptophyta</taxon>
        <taxon>Embryophyta</taxon>
        <taxon>Tracheophyta</taxon>
        <taxon>Spermatophyta</taxon>
        <taxon>Magnoliopsida</taxon>
        <taxon>Ranunculales</taxon>
        <taxon>Circaeasteraceae</taxon>
        <taxon>Kingdonia</taxon>
    </lineage>
</organism>
<feature type="domain" description="Subtilisin-like protease fibronectin type-III" evidence="6">
    <location>
        <begin position="419"/>
        <end position="466"/>
    </location>
</feature>
<evidence type="ECO:0000256" key="1">
    <source>
        <dbReference type="ARBA" id="ARBA00011073"/>
    </source>
</evidence>
<evidence type="ECO:0000256" key="4">
    <source>
        <dbReference type="SAM" id="SignalP"/>
    </source>
</evidence>
<dbReference type="InterPro" id="IPR000209">
    <property type="entry name" value="Peptidase_S8/S53_dom"/>
</dbReference>
<dbReference type="Gene3D" id="3.40.50.200">
    <property type="entry name" value="Peptidase S8/S53 domain"/>
    <property type="match status" value="1"/>
</dbReference>
<dbReference type="Proteomes" id="UP000541444">
    <property type="component" value="Unassembled WGS sequence"/>
</dbReference>
<comment type="caution">
    <text evidence="3">Lacks conserved residue(s) required for the propagation of feature annotation.</text>
</comment>
<dbReference type="SUPFAM" id="SSF52743">
    <property type="entry name" value="Subtilisin-like"/>
    <property type="match status" value="1"/>
</dbReference>
<evidence type="ECO:0000259" key="5">
    <source>
        <dbReference type="Pfam" id="PF00082"/>
    </source>
</evidence>
<dbReference type="Pfam" id="PF00082">
    <property type="entry name" value="Peptidase_S8"/>
    <property type="match status" value="1"/>
</dbReference>
<keyword evidence="2 4" id="KW-0732">Signal</keyword>
<dbReference type="OrthoDB" id="206201at2759"/>
<proteinExistence type="inferred from homology"/>
<dbReference type="EMBL" id="JACGCM010000704">
    <property type="protein sequence ID" value="KAF6168066.1"/>
    <property type="molecule type" value="Genomic_DNA"/>
</dbReference>
<dbReference type="GO" id="GO:0004252">
    <property type="term" value="F:serine-type endopeptidase activity"/>
    <property type="evidence" value="ECO:0007669"/>
    <property type="project" value="InterPro"/>
</dbReference>
<keyword evidence="8" id="KW-1185">Reference proteome</keyword>
<dbReference type="PANTHER" id="PTHR10795">
    <property type="entry name" value="PROPROTEIN CONVERTASE SUBTILISIN/KEXIN"/>
    <property type="match status" value="1"/>
</dbReference>
<dbReference type="Pfam" id="PF17766">
    <property type="entry name" value="fn3_6"/>
    <property type="match status" value="1"/>
</dbReference>
<feature type="chain" id="PRO_5029665052" description="Subtilisin-like protease" evidence="4">
    <location>
        <begin position="19"/>
        <end position="511"/>
    </location>
</feature>
<dbReference type="InterPro" id="IPR036852">
    <property type="entry name" value="Peptidase_S8/S53_dom_sf"/>
</dbReference>
<feature type="non-terminal residue" evidence="7">
    <location>
        <position position="1"/>
    </location>
</feature>
<feature type="signal peptide" evidence="4">
    <location>
        <begin position="1"/>
        <end position="18"/>
    </location>
</feature>
<feature type="domain" description="Peptidase S8/S53" evidence="5">
    <location>
        <begin position="47"/>
        <end position="342"/>
    </location>
</feature>
<dbReference type="Gene3D" id="2.60.40.2310">
    <property type="match status" value="1"/>
</dbReference>
<evidence type="ECO:0000259" key="6">
    <source>
        <dbReference type="Pfam" id="PF17766"/>
    </source>
</evidence>
<evidence type="ECO:0000256" key="3">
    <source>
        <dbReference type="PROSITE-ProRule" id="PRU01240"/>
    </source>
</evidence>
<dbReference type="CDD" id="cd02120">
    <property type="entry name" value="PA_subtilisin_like"/>
    <property type="match status" value="1"/>
</dbReference>